<dbReference type="InterPro" id="IPR026906">
    <property type="entry name" value="LRR_5"/>
</dbReference>
<accession>A0A1M7LLX3</accession>
<dbReference type="OrthoDB" id="1864276at2"/>
<sequence>MNKRLLSIFLVLCMILNMLPISVMAKKADVIIGTSGEINYFTPLTETEETVAIEGELVDDSVVATTGSAIQAEVSQLPLTNDTRAVGDSFLAPITIGSNTNVSWKFIILTESDGETNGTVKIFFPNSGLEQKYTGDLIIPETVTNSGKTYDVTEMSSHTFNSCNMTSVFIPKTMGGSIGADVFSGSPNLAAFIVDPENTAFCSEDGVLYDKNKTTLIRYPAAKTNTTFSIPTSVSTLYSCAFNGCKNITSMDIPETVKTMGESHLFYGCSALRKVTIPSGVSEIPHATFIGCTALQRVTCKGMVAPTLNQYAFASDPKDFPIDLKIIIPAGSTGYIGEGASDTWKSFVDKIEFTSATNYDIWVGGVQVTSANASDVLGDGKVSYIPGVDGTPQTLTLTGASITTAYEFDFNPFSKGMAGIYVKGDLNLVLVDNNSIGDSSFDTTDAVSAGIFVSQGNLNISGTGNLTASAGKADNSSTGVNIENFDKSLTITGGANVTAIGNNAYYSRGVFVNGSLMIEEGSLTAMGDPSGDSSSSFGACGGYVNSCFTIKNGGSLTAVGGNAKYTSGGSYFYNISNKIIVDGGNLTASAGEAANTSIGIKGDTMSISDGTVTASAKKQAMKVALTFDSSYAHKNTAGLFTDGNGTTVLTDSELASSIEGYKYVKIEPASKDAKIGSISYVTLKEAFDAVADGQTIQLQNDIILDKTVTIASDNTNSFSLDLNGKTLDSGHSVCITHEGSGTLTIIDSSDKRDGKVIGAMTVFNLKGGRLVIDSGTVESIYGTAIFINMNSSAGNIGGTVAIPSGSSIIRGGYAAMNVAPDLNSYKKAHVTASANFDGSSPVNEYVAHNISLYKYLTFEQSVDTTVTNLNMSDKLIAPVMGATPESSITSDQYTGTVTWNTTPTKFLSSTAYTATVTLTAKDGYSFSGVEENAFNFIGATSITNYAGYGKTLTVTIVFPQTQAKVAQSDNSNPIIVTPPAPDKPNSPTQGEIKVSGKVDKKGNTTVKVTDKTVTDAFDKALEDAKKNGNEQNGIAVMLRVDTGNKISSNVTVNLPKIVQDIIIEKKIVNILVVVDNPDIEIGMDLATIKEINKQAKSDVNISATRIDSGKLTGNSKKAIGSRPVFDFKVKYGKGKQVQNFGLGSVWVTIPYSLGANEKAGNVQAVYVDAKNKVQWLPNSIYDSVEKVLRFRTNHFSTYGIGYQKTNTALTDIADHWTKEDIEFVVSRGLLNGISDTIFSPNAAMTRAMFVTALGRMANVDVSGYKKSSFTDVNKDAYYMGYIEWASKNNIVTDTGNGTFSPDMSLNREQMAVILENYAKAIGFTLPKVYMENTFADSQIISTYAKEAVKQMQMAGVLYSKKSNLFDPLSTATRAEVSVVLRRFVELTISCDTMMGWERNDSGEWLYYKNGKALTGTQTIDGIEYYFNANGILKTGTKVPK</sequence>
<feature type="domain" description="SLH" evidence="2">
    <location>
        <begin position="1331"/>
        <end position="1394"/>
    </location>
</feature>
<proteinExistence type="predicted"/>
<dbReference type="RefSeq" id="WP_073289503.1">
    <property type="nucleotide sequence ID" value="NZ_FRCP01000017.1"/>
</dbReference>
<gene>
    <name evidence="3" type="ORF">SAMN02746066_03302</name>
</gene>
<evidence type="ECO:0000313" key="3">
    <source>
        <dbReference type="EMBL" id="SHM79213.1"/>
    </source>
</evidence>
<dbReference type="SUPFAM" id="SSF69360">
    <property type="entry name" value="Cell wall binding repeat"/>
    <property type="match status" value="1"/>
</dbReference>
<dbReference type="Pfam" id="PF13306">
    <property type="entry name" value="LRR_5"/>
    <property type="match status" value="2"/>
</dbReference>
<dbReference type="InterPro" id="IPR053139">
    <property type="entry name" value="Surface_bspA-like"/>
</dbReference>
<evidence type="ECO:0000313" key="4">
    <source>
        <dbReference type="Proteomes" id="UP000184038"/>
    </source>
</evidence>
<evidence type="ECO:0000259" key="2">
    <source>
        <dbReference type="PROSITE" id="PS51272"/>
    </source>
</evidence>
<keyword evidence="4" id="KW-1185">Reference proteome</keyword>
<dbReference type="Gene3D" id="3.80.10.10">
    <property type="entry name" value="Ribonuclease Inhibitor"/>
    <property type="match status" value="1"/>
</dbReference>
<dbReference type="PROSITE" id="PS51272">
    <property type="entry name" value="SLH"/>
    <property type="match status" value="3"/>
</dbReference>
<evidence type="ECO:0000256" key="1">
    <source>
        <dbReference type="ARBA" id="ARBA00022737"/>
    </source>
</evidence>
<dbReference type="Gene3D" id="2.10.270.10">
    <property type="entry name" value="Cholin Binding"/>
    <property type="match status" value="1"/>
</dbReference>
<dbReference type="STRING" id="1120996.SAMN02746066_03302"/>
<protein>
    <submittedName>
        <fullName evidence="3">Leucine rich repeat-containing protein</fullName>
    </submittedName>
</protein>
<name>A0A1M7LLX3_9FIRM</name>
<reference evidence="3 4" key="1">
    <citation type="submission" date="2016-11" db="EMBL/GenBank/DDBJ databases">
        <authorList>
            <person name="Jaros S."/>
            <person name="Januszkiewicz K."/>
            <person name="Wedrychowicz H."/>
        </authorList>
    </citation>
    <scope>NUCLEOTIDE SEQUENCE [LARGE SCALE GENOMIC DNA]</scope>
    <source>
        <strain evidence="3 4">DSM 15930</strain>
    </source>
</reference>
<dbReference type="PANTHER" id="PTHR45661">
    <property type="entry name" value="SURFACE ANTIGEN"/>
    <property type="match status" value="1"/>
</dbReference>
<organism evidence="3 4">
    <name type="scientific">Anaerosporobacter mobilis DSM 15930</name>
    <dbReference type="NCBI Taxonomy" id="1120996"/>
    <lineage>
        <taxon>Bacteria</taxon>
        <taxon>Bacillati</taxon>
        <taxon>Bacillota</taxon>
        <taxon>Clostridia</taxon>
        <taxon>Lachnospirales</taxon>
        <taxon>Lachnospiraceae</taxon>
        <taxon>Anaerosporobacter</taxon>
    </lineage>
</organism>
<dbReference type="InterPro" id="IPR032675">
    <property type="entry name" value="LRR_dom_sf"/>
</dbReference>
<dbReference type="InterPro" id="IPR001119">
    <property type="entry name" value="SLH_dom"/>
</dbReference>
<keyword evidence="1" id="KW-0677">Repeat</keyword>
<feature type="domain" description="SLH" evidence="2">
    <location>
        <begin position="1204"/>
        <end position="1262"/>
    </location>
</feature>
<dbReference type="Proteomes" id="UP000184038">
    <property type="component" value="Unassembled WGS sequence"/>
</dbReference>
<feature type="domain" description="SLH" evidence="2">
    <location>
        <begin position="1265"/>
        <end position="1328"/>
    </location>
</feature>
<dbReference type="EMBL" id="FRCP01000017">
    <property type="protein sequence ID" value="SHM79213.1"/>
    <property type="molecule type" value="Genomic_DNA"/>
</dbReference>
<dbReference type="PANTHER" id="PTHR45661:SF3">
    <property type="entry name" value="IG-LIKE DOMAIN-CONTAINING PROTEIN"/>
    <property type="match status" value="1"/>
</dbReference>
<dbReference type="Pfam" id="PF00395">
    <property type="entry name" value="SLH"/>
    <property type="match status" value="2"/>
</dbReference>